<dbReference type="EMBL" id="BKCJ011160526">
    <property type="protein sequence ID" value="GFC96489.1"/>
    <property type="molecule type" value="Genomic_DNA"/>
</dbReference>
<feature type="non-terminal residue" evidence="1">
    <location>
        <position position="179"/>
    </location>
</feature>
<gene>
    <name evidence="1" type="ORF">Tci_868459</name>
</gene>
<comment type="caution">
    <text evidence="1">The sequence shown here is derived from an EMBL/GenBank/DDBJ whole genome shotgun (WGS) entry which is preliminary data.</text>
</comment>
<evidence type="ECO:0008006" key="2">
    <source>
        <dbReference type="Google" id="ProtNLM"/>
    </source>
</evidence>
<name>A0A699SGU2_TANCI</name>
<sequence length="179" mass="20358">NTRYWKIPAYYDDDDDYNSAVTPNEPVNSLNMGDEHLDTILATESDEFINSIKKNQHHFNAESDLVESMLNRDSSIISSSSKINSLLDEFAGELTRRKSIPPGIDKTDYHPENEIRLSQRLLDTLIREELLENYSHPLPENESFHFDIPLSSRPPAKPPNGNTGILNIKMMGDVSDQKV</sequence>
<organism evidence="1">
    <name type="scientific">Tanacetum cinerariifolium</name>
    <name type="common">Dalmatian daisy</name>
    <name type="synonym">Chrysanthemum cinerariifolium</name>
    <dbReference type="NCBI Taxonomy" id="118510"/>
    <lineage>
        <taxon>Eukaryota</taxon>
        <taxon>Viridiplantae</taxon>
        <taxon>Streptophyta</taxon>
        <taxon>Embryophyta</taxon>
        <taxon>Tracheophyta</taxon>
        <taxon>Spermatophyta</taxon>
        <taxon>Magnoliopsida</taxon>
        <taxon>eudicotyledons</taxon>
        <taxon>Gunneridae</taxon>
        <taxon>Pentapetalae</taxon>
        <taxon>asterids</taxon>
        <taxon>campanulids</taxon>
        <taxon>Asterales</taxon>
        <taxon>Asteraceae</taxon>
        <taxon>Asteroideae</taxon>
        <taxon>Anthemideae</taxon>
        <taxon>Anthemidinae</taxon>
        <taxon>Tanacetum</taxon>
    </lineage>
</organism>
<reference evidence="1" key="1">
    <citation type="journal article" date="2019" name="Sci. Rep.">
        <title>Draft genome of Tanacetum cinerariifolium, the natural source of mosquito coil.</title>
        <authorList>
            <person name="Yamashiro T."/>
            <person name="Shiraishi A."/>
            <person name="Satake H."/>
            <person name="Nakayama K."/>
        </authorList>
    </citation>
    <scope>NUCLEOTIDE SEQUENCE</scope>
</reference>
<feature type="non-terminal residue" evidence="1">
    <location>
        <position position="1"/>
    </location>
</feature>
<accession>A0A699SGU2</accession>
<proteinExistence type="predicted"/>
<protein>
    <recommendedName>
        <fullName evidence="2">Reverse transcriptase domain-containing protein</fullName>
    </recommendedName>
</protein>
<evidence type="ECO:0000313" key="1">
    <source>
        <dbReference type="EMBL" id="GFC96489.1"/>
    </source>
</evidence>
<dbReference type="AlphaFoldDB" id="A0A699SGU2"/>